<dbReference type="EMBL" id="HBKN01033376">
    <property type="protein sequence ID" value="CAE2318901.1"/>
    <property type="molecule type" value="Transcribed_RNA"/>
</dbReference>
<evidence type="ECO:0000256" key="9">
    <source>
        <dbReference type="SAM" id="SignalP"/>
    </source>
</evidence>
<comment type="subcellular location">
    <subcellularLocation>
        <location evidence="1">Membrane</location>
        <topology evidence="1">Multi-pass membrane protein</topology>
    </subcellularLocation>
</comment>
<dbReference type="GO" id="GO:0016020">
    <property type="term" value="C:membrane"/>
    <property type="evidence" value="ECO:0007669"/>
    <property type="project" value="UniProtKB-SubCell"/>
</dbReference>
<keyword evidence="3 8" id="KW-0812">Transmembrane</keyword>
<evidence type="ECO:0000313" key="14">
    <source>
        <dbReference type="EMBL" id="CAE2318905.1"/>
    </source>
</evidence>
<keyword evidence="4" id="KW-0677">Repeat</keyword>
<evidence type="ECO:0008006" key="15">
    <source>
        <dbReference type="Google" id="ProtNLM"/>
    </source>
</evidence>
<feature type="signal peptide" evidence="9">
    <location>
        <begin position="1"/>
        <end position="22"/>
    </location>
</feature>
<feature type="transmembrane region" description="Helical" evidence="8">
    <location>
        <begin position="250"/>
        <end position="270"/>
    </location>
</feature>
<evidence type="ECO:0000256" key="5">
    <source>
        <dbReference type="ARBA" id="ARBA00022989"/>
    </source>
</evidence>
<feature type="transmembrane region" description="Helical" evidence="8">
    <location>
        <begin position="141"/>
        <end position="157"/>
    </location>
</feature>
<dbReference type="AlphaFoldDB" id="A0A6U6BQP1"/>
<feature type="transmembrane region" description="Helical" evidence="8">
    <location>
        <begin position="222"/>
        <end position="244"/>
    </location>
</feature>
<evidence type="ECO:0000313" key="11">
    <source>
        <dbReference type="EMBL" id="CAE2318901.1"/>
    </source>
</evidence>
<dbReference type="PANTHER" id="PTHR12226:SF2">
    <property type="entry name" value="MANNOSE-P-DOLICHOL UTILIZATION DEFECT 1 PROTEIN"/>
    <property type="match status" value="1"/>
</dbReference>
<dbReference type="SMART" id="SM00679">
    <property type="entry name" value="CTNS"/>
    <property type="match status" value="1"/>
</dbReference>
<evidence type="ECO:0000256" key="3">
    <source>
        <dbReference type="ARBA" id="ARBA00022692"/>
    </source>
</evidence>
<evidence type="ECO:0000313" key="12">
    <source>
        <dbReference type="EMBL" id="CAE2318903.1"/>
    </source>
</evidence>
<gene>
    <name evidence="10" type="ORF">GTHE00462_LOCUS25971</name>
    <name evidence="11" type="ORF">GTHE00462_LOCUS25973</name>
    <name evidence="12" type="ORF">GTHE00462_LOCUS25975</name>
    <name evidence="13" type="ORF">GTHE00462_LOCUS25976</name>
    <name evidence="14" type="ORF">GTHE00462_LOCUS25977</name>
</gene>
<dbReference type="EMBL" id="HBKN01033374">
    <property type="protein sequence ID" value="CAE2318898.1"/>
    <property type="molecule type" value="Transcribed_RNA"/>
</dbReference>
<dbReference type="EMBL" id="HBKN01033381">
    <property type="protein sequence ID" value="CAE2318905.1"/>
    <property type="molecule type" value="Transcribed_RNA"/>
</dbReference>
<proteinExistence type="inferred from homology"/>
<feature type="transmembrane region" description="Helical" evidence="8">
    <location>
        <begin position="164"/>
        <end position="182"/>
    </location>
</feature>
<reference evidence="12" key="1">
    <citation type="submission" date="2021-01" db="EMBL/GenBank/DDBJ databases">
        <authorList>
            <person name="Corre E."/>
            <person name="Pelletier E."/>
            <person name="Niang G."/>
            <person name="Scheremetjew M."/>
            <person name="Finn R."/>
            <person name="Kale V."/>
            <person name="Holt S."/>
            <person name="Cochrane G."/>
            <person name="Meng A."/>
            <person name="Brown T."/>
            <person name="Cohen L."/>
        </authorList>
    </citation>
    <scope>NUCLEOTIDE SEQUENCE</scope>
    <source>
        <strain evidence="12">CCMP 2712</strain>
    </source>
</reference>
<dbReference type="Gene3D" id="1.20.1280.290">
    <property type="match status" value="1"/>
</dbReference>
<keyword evidence="6 8" id="KW-0472">Membrane</keyword>
<protein>
    <recommendedName>
        <fullName evidence="15">Mannose-P-dolichol utilization defect 1 protein homolog</fullName>
    </recommendedName>
</protein>
<comment type="similarity">
    <text evidence="7">Belongs to the MPDU1 (TC 2.A.43.3) family.</text>
</comment>
<keyword evidence="9" id="KW-0732">Signal</keyword>
<accession>A0A6U6BQP1</accession>
<evidence type="ECO:0000256" key="6">
    <source>
        <dbReference type="ARBA" id="ARBA00023136"/>
    </source>
</evidence>
<evidence type="ECO:0000313" key="13">
    <source>
        <dbReference type="EMBL" id="CAE2318904.1"/>
    </source>
</evidence>
<evidence type="ECO:0000256" key="7">
    <source>
        <dbReference type="ARBA" id="ARBA00038475"/>
    </source>
</evidence>
<evidence type="ECO:0000256" key="8">
    <source>
        <dbReference type="SAM" id="Phobius"/>
    </source>
</evidence>
<dbReference type="EMBL" id="HBKN01033378">
    <property type="protein sequence ID" value="CAE2318903.1"/>
    <property type="molecule type" value="Transcribed_RNA"/>
</dbReference>
<evidence type="ECO:0000256" key="1">
    <source>
        <dbReference type="ARBA" id="ARBA00004141"/>
    </source>
</evidence>
<keyword evidence="5 8" id="KW-1133">Transmembrane helix</keyword>
<dbReference type="EMBL" id="HBKN01033379">
    <property type="protein sequence ID" value="CAE2318904.1"/>
    <property type="molecule type" value="Transcribed_RNA"/>
</dbReference>
<dbReference type="InterPro" id="IPR006603">
    <property type="entry name" value="PQ-loop_rpt"/>
</dbReference>
<evidence type="ECO:0000313" key="10">
    <source>
        <dbReference type="EMBL" id="CAE2318898.1"/>
    </source>
</evidence>
<sequence>MSVHQQVVFLFLLVGSLLPVDAFHPSSFPLKPAIKRGALGSLRPVRMSSTATISSHVQQQVALLASASEVQLQVMVSKFLGYGILVGSLFLQVPQLLRILLSRSVVGLSATARYSEVPINSSSVIYHFLLGYPLACYGENIVVLIQNLIVVALIWAWRTPRVPVREMLFCTLSFVVLCAAQLSLPKELLPWLIYVNIPFIFGSTVPQILANARQGHTGQLSILTCFLKLVGCCVRIFTTITQIGLDPGLLLGYFAGASMNLTLVLQGFYYRDATAQLNEEERRKRDADKKSI</sequence>
<keyword evidence="2" id="KW-0813">Transport</keyword>
<dbReference type="PANTHER" id="PTHR12226">
    <property type="entry name" value="MANNOSE-P-DOLICHOL UTILIZATION DEFECT 1 LEC35 -RELATED"/>
    <property type="match status" value="1"/>
</dbReference>
<evidence type="ECO:0000256" key="4">
    <source>
        <dbReference type="ARBA" id="ARBA00022737"/>
    </source>
</evidence>
<organism evidence="12">
    <name type="scientific">Guillardia theta</name>
    <name type="common">Cryptophyte</name>
    <name type="synonym">Cryptomonas phi</name>
    <dbReference type="NCBI Taxonomy" id="55529"/>
    <lineage>
        <taxon>Eukaryota</taxon>
        <taxon>Cryptophyceae</taxon>
        <taxon>Pyrenomonadales</taxon>
        <taxon>Geminigeraceae</taxon>
        <taxon>Guillardia</taxon>
    </lineage>
</organism>
<dbReference type="Pfam" id="PF04193">
    <property type="entry name" value="PQ-loop"/>
    <property type="match status" value="2"/>
</dbReference>
<name>A0A6U6BQP1_GUITH</name>
<feature type="chain" id="PRO_5036192331" description="Mannose-P-dolichol utilization defect 1 protein homolog" evidence="9">
    <location>
        <begin position="23"/>
        <end position="292"/>
    </location>
</feature>
<evidence type="ECO:0000256" key="2">
    <source>
        <dbReference type="ARBA" id="ARBA00022448"/>
    </source>
</evidence>
<feature type="transmembrane region" description="Helical" evidence="8">
    <location>
        <begin position="188"/>
        <end position="210"/>
    </location>
</feature>
<dbReference type="InterPro" id="IPR016817">
    <property type="entry name" value="MannP-dilichol_defect-1"/>
</dbReference>